<organism evidence="3 4">
    <name type="scientific">Rhodocytophaga rosea</name>
    <dbReference type="NCBI Taxonomy" id="2704465"/>
    <lineage>
        <taxon>Bacteria</taxon>
        <taxon>Pseudomonadati</taxon>
        <taxon>Bacteroidota</taxon>
        <taxon>Cytophagia</taxon>
        <taxon>Cytophagales</taxon>
        <taxon>Rhodocytophagaceae</taxon>
        <taxon>Rhodocytophaga</taxon>
    </lineage>
</organism>
<dbReference type="AlphaFoldDB" id="A0A6C0GMD0"/>
<dbReference type="PANTHER" id="PTHR39176">
    <property type="entry name" value="PERIPLASMIC PROTEIN-RELATED"/>
    <property type="match status" value="1"/>
</dbReference>
<dbReference type="InterPro" id="IPR009739">
    <property type="entry name" value="LprI-like_N"/>
</dbReference>
<sequence>MKCLFSTVVLLGVATLTFGQTSESSSNDTHPIEKRFADCLEKEEGQTTMGMMECAGKARDEWDKELNKYYKLLMGVLSAAEKTKLQQAQRKWIEYRDTENAFSGEMYYNMEGTMWRITAVERQVELVKERALTLQSYYETLKESK</sequence>
<accession>A0A6C0GMD0</accession>
<evidence type="ECO:0000259" key="2">
    <source>
        <dbReference type="Pfam" id="PF07007"/>
    </source>
</evidence>
<dbReference type="Proteomes" id="UP000480178">
    <property type="component" value="Chromosome"/>
</dbReference>
<evidence type="ECO:0000256" key="1">
    <source>
        <dbReference type="SAM" id="SignalP"/>
    </source>
</evidence>
<reference evidence="3 4" key="1">
    <citation type="submission" date="2020-01" db="EMBL/GenBank/DDBJ databases">
        <authorList>
            <person name="Kim M.K."/>
        </authorList>
    </citation>
    <scope>NUCLEOTIDE SEQUENCE [LARGE SCALE GENOMIC DNA]</scope>
    <source>
        <strain evidence="3 4">172606-1</strain>
    </source>
</reference>
<keyword evidence="1" id="KW-0732">Signal</keyword>
<dbReference type="Pfam" id="PF07007">
    <property type="entry name" value="LprI"/>
    <property type="match status" value="1"/>
</dbReference>
<proteinExistence type="predicted"/>
<feature type="domain" description="Lysozyme inhibitor LprI-like N-terminal" evidence="2">
    <location>
        <begin position="39"/>
        <end position="134"/>
    </location>
</feature>
<dbReference type="RefSeq" id="WP_162445168.1">
    <property type="nucleotide sequence ID" value="NZ_CP048222.1"/>
</dbReference>
<feature type="chain" id="PRO_5025410426" evidence="1">
    <location>
        <begin position="20"/>
        <end position="145"/>
    </location>
</feature>
<evidence type="ECO:0000313" key="3">
    <source>
        <dbReference type="EMBL" id="QHT69179.1"/>
    </source>
</evidence>
<feature type="signal peptide" evidence="1">
    <location>
        <begin position="1"/>
        <end position="19"/>
    </location>
</feature>
<name>A0A6C0GMD0_9BACT</name>
<protein>
    <submittedName>
        <fullName evidence="3">DUF1311 domain-containing protein</fullName>
    </submittedName>
</protein>
<dbReference type="Gene3D" id="1.20.1270.180">
    <property type="match status" value="1"/>
</dbReference>
<evidence type="ECO:0000313" key="4">
    <source>
        <dbReference type="Proteomes" id="UP000480178"/>
    </source>
</evidence>
<dbReference type="KEGG" id="rhoz:GXP67_22315"/>
<dbReference type="PANTHER" id="PTHR39176:SF1">
    <property type="entry name" value="PERIPLASMIC PROTEIN"/>
    <property type="match status" value="1"/>
</dbReference>
<dbReference type="EMBL" id="CP048222">
    <property type="protein sequence ID" value="QHT69179.1"/>
    <property type="molecule type" value="Genomic_DNA"/>
</dbReference>
<keyword evidence="4" id="KW-1185">Reference proteome</keyword>
<gene>
    <name evidence="3" type="ORF">GXP67_22315</name>
</gene>